<dbReference type="RefSeq" id="WP_066584268.1">
    <property type="nucleotide sequence ID" value="NZ_CABKVS010000001.1"/>
</dbReference>
<dbReference type="InterPro" id="IPR012748">
    <property type="entry name" value="Rieske-like_NirD"/>
</dbReference>
<dbReference type="InterPro" id="IPR017881">
    <property type="entry name" value="NirD"/>
</dbReference>
<feature type="region of interest" description="Disordered" evidence="3">
    <location>
        <begin position="41"/>
        <end position="63"/>
    </location>
</feature>
<evidence type="ECO:0000313" key="6">
    <source>
        <dbReference type="Proteomes" id="UP000247696"/>
    </source>
</evidence>
<dbReference type="Gene3D" id="2.102.10.10">
    <property type="entry name" value="Rieske [2Fe-2S] iron-sulphur domain"/>
    <property type="match status" value="1"/>
</dbReference>
<keyword evidence="2" id="KW-0534">Nitrate assimilation</keyword>
<keyword evidence="6" id="KW-1185">Reference proteome</keyword>
<keyword evidence="1 5" id="KW-0560">Oxidoreductase</keyword>
<protein>
    <submittedName>
        <fullName evidence="5">Nitrite reductase (NADH) small subunit</fullName>
        <ecNumber evidence="5">1.7.1.15</ecNumber>
    </submittedName>
</protein>
<dbReference type="Pfam" id="PF13806">
    <property type="entry name" value="Rieske_2"/>
    <property type="match status" value="1"/>
</dbReference>
<gene>
    <name evidence="5" type="primary">nirD</name>
    <name evidence="5" type="ORF">Csp1_06150</name>
</gene>
<organism evidence="5 6">
    <name type="scientific">Corynebacterium provencense</name>
    <dbReference type="NCBI Taxonomy" id="1737425"/>
    <lineage>
        <taxon>Bacteria</taxon>
        <taxon>Bacillati</taxon>
        <taxon>Actinomycetota</taxon>
        <taxon>Actinomycetes</taxon>
        <taxon>Mycobacteriales</taxon>
        <taxon>Corynebacteriaceae</taxon>
        <taxon>Corynebacterium</taxon>
    </lineage>
</organism>
<dbReference type="AlphaFoldDB" id="A0A2Z3YTQ8"/>
<dbReference type="OrthoDB" id="3213360at2"/>
<proteinExistence type="predicted"/>
<dbReference type="KEGG" id="cpre:Csp1_06150"/>
<dbReference type="EMBL" id="CP024988">
    <property type="protein sequence ID" value="AWT25427.1"/>
    <property type="molecule type" value="Genomic_DNA"/>
</dbReference>
<evidence type="ECO:0000313" key="5">
    <source>
        <dbReference type="EMBL" id="AWT25427.1"/>
    </source>
</evidence>
<evidence type="ECO:0000256" key="3">
    <source>
        <dbReference type="SAM" id="MobiDB-lite"/>
    </source>
</evidence>
<reference evidence="6" key="1">
    <citation type="submission" date="2017-11" db="EMBL/GenBank/DDBJ databases">
        <title>Otitis media/interna in a cat caused by the recently described species Corynebacterium provencense.</title>
        <authorList>
            <person name="Kittl S."/>
            <person name="Brodard I."/>
            <person name="Rychener L."/>
            <person name="Jores J."/>
            <person name="Roosje P."/>
            <person name="Gobeli Brawand S."/>
        </authorList>
    </citation>
    <scope>NUCLEOTIDE SEQUENCE [LARGE SCALE GENOMIC DNA]</scope>
    <source>
        <strain evidence="6">17KM38</strain>
    </source>
</reference>
<dbReference type="EC" id="1.7.1.15" evidence="5"/>
<name>A0A2Z3YTQ8_9CORY</name>
<dbReference type="Proteomes" id="UP000247696">
    <property type="component" value="Chromosome"/>
</dbReference>
<accession>A0A2Z3YTQ8</accession>
<dbReference type="GO" id="GO:0106316">
    <property type="term" value="F:nitrite reductase (NADH) activity"/>
    <property type="evidence" value="ECO:0007669"/>
    <property type="project" value="UniProtKB-EC"/>
</dbReference>
<evidence type="ECO:0000256" key="2">
    <source>
        <dbReference type="ARBA" id="ARBA00023063"/>
    </source>
</evidence>
<dbReference type="InterPro" id="IPR036922">
    <property type="entry name" value="Rieske_2Fe-2S_sf"/>
</dbReference>
<feature type="domain" description="Rieske-like [2Fe-2S]" evidence="4">
    <location>
        <begin position="65"/>
        <end position="129"/>
    </location>
</feature>
<dbReference type="GO" id="GO:0042128">
    <property type="term" value="P:nitrate assimilation"/>
    <property type="evidence" value="ECO:0007669"/>
    <property type="project" value="UniProtKB-KW"/>
</dbReference>
<evidence type="ECO:0000259" key="4">
    <source>
        <dbReference type="Pfam" id="PF13806"/>
    </source>
</evidence>
<evidence type="ECO:0000256" key="1">
    <source>
        <dbReference type="ARBA" id="ARBA00023002"/>
    </source>
</evidence>
<dbReference type="SUPFAM" id="SSF50022">
    <property type="entry name" value="ISP domain"/>
    <property type="match status" value="1"/>
</dbReference>
<dbReference type="STRING" id="1737425.GCA_900049755_00760"/>
<dbReference type="PROSITE" id="PS51300">
    <property type="entry name" value="NIRD"/>
    <property type="match status" value="1"/>
</dbReference>
<dbReference type="PANTHER" id="PTHR40562">
    <property type="match status" value="1"/>
</dbReference>
<dbReference type="GO" id="GO:0051537">
    <property type="term" value="F:2 iron, 2 sulfur cluster binding"/>
    <property type="evidence" value="ECO:0007669"/>
    <property type="project" value="InterPro"/>
</dbReference>
<dbReference type="PANTHER" id="PTHR40562:SF1">
    <property type="entry name" value="NITRITE REDUCTASE (NADH) SMALL SUBUNIT"/>
    <property type="match status" value="1"/>
</dbReference>
<sequence>MTTAPATDRSVTVCLLDDLEDNLGAAVLLDDGTQVALFRIPAPGRRRAGRTTGDDSSPGSSDLPTVYAVSNIDPYTGAAVISRGIVGEHHGECTVASPLLKQRFVLSDGRSLEDPDHHLETFTVTVTDGTDSPRRVVLVR</sequence>
<feature type="compositionally biased region" description="Low complexity" evidence="3">
    <location>
        <begin position="50"/>
        <end position="63"/>
    </location>
</feature>